<evidence type="ECO:0000313" key="1">
    <source>
        <dbReference type="EMBL" id="MFC0681758.1"/>
    </source>
</evidence>
<reference evidence="1 2" key="1">
    <citation type="submission" date="2024-09" db="EMBL/GenBank/DDBJ databases">
        <authorList>
            <person name="Sun Q."/>
            <person name="Mori K."/>
        </authorList>
    </citation>
    <scope>NUCLEOTIDE SEQUENCE [LARGE SCALE GENOMIC DNA]</scope>
    <source>
        <strain evidence="1 2">KCTC 23076</strain>
    </source>
</reference>
<protein>
    <recommendedName>
        <fullName evidence="3">Guanosine-3',5'-bis(Diphosphate) 3'-pyrophosphohydrolase</fullName>
    </recommendedName>
</protein>
<name>A0ABV6S0T8_9GAMM</name>
<evidence type="ECO:0000313" key="2">
    <source>
        <dbReference type="Proteomes" id="UP001589896"/>
    </source>
</evidence>
<sequence length="272" mass="30879">MTAPEHARRFFLHVTEPEYRLLAGYAIVPHGAFSVNYEWSGDGWHLMGGDLPDDDRADRALLEYDERTFAELYPRVVEALPLLAAVPVVPAAPEAEHVWTVEEFQNAVLAMTYEEGVTMDRDEAVAQAIRAEAISRMAHRKQTDKLGDPYIEHPRRIAATFDPVTQPVEHCAAWLHDVLEDTSLSRKDLLAAGIAPEIVEVVRLLTRPRSKKKVARYYERIRQHPAARAVKLADIDDNTLEWRTARLDPESRERLAKKYHDARLSLGAEEDA</sequence>
<gene>
    <name evidence="1" type="ORF">ACFFGH_28335</name>
</gene>
<dbReference type="SUPFAM" id="SSF109604">
    <property type="entry name" value="HD-domain/PDEase-like"/>
    <property type="match status" value="1"/>
</dbReference>
<dbReference type="EMBL" id="JBHLTG010000009">
    <property type="protein sequence ID" value="MFC0681758.1"/>
    <property type="molecule type" value="Genomic_DNA"/>
</dbReference>
<accession>A0ABV6S0T8</accession>
<dbReference type="Proteomes" id="UP001589896">
    <property type="component" value="Unassembled WGS sequence"/>
</dbReference>
<keyword evidence="2" id="KW-1185">Reference proteome</keyword>
<comment type="caution">
    <text evidence="1">The sequence shown here is derived from an EMBL/GenBank/DDBJ whole genome shotgun (WGS) entry which is preliminary data.</text>
</comment>
<organism evidence="1 2">
    <name type="scientific">Lysobacter korlensis</name>
    <dbReference type="NCBI Taxonomy" id="553636"/>
    <lineage>
        <taxon>Bacteria</taxon>
        <taxon>Pseudomonadati</taxon>
        <taxon>Pseudomonadota</taxon>
        <taxon>Gammaproteobacteria</taxon>
        <taxon>Lysobacterales</taxon>
        <taxon>Lysobacteraceae</taxon>
        <taxon>Lysobacter</taxon>
    </lineage>
</organism>
<evidence type="ECO:0008006" key="3">
    <source>
        <dbReference type="Google" id="ProtNLM"/>
    </source>
</evidence>
<proteinExistence type="predicted"/>
<dbReference type="RefSeq" id="WP_386674969.1">
    <property type="nucleotide sequence ID" value="NZ_JBHLTG010000009.1"/>
</dbReference>
<dbReference type="Gene3D" id="1.10.3210.10">
    <property type="entry name" value="Hypothetical protein af1432"/>
    <property type="match status" value="1"/>
</dbReference>